<dbReference type="GO" id="GO:0006032">
    <property type="term" value="P:chitin catabolic process"/>
    <property type="evidence" value="ECO:0007669"/>
    <property type="project" value="InterPro"/>
</dbReference>
<dbReference type="Pfam" id="PF00182">
    <property type="entry name" value="Glyco_hydro_19"/>
    <property type="match status" value="1"/>
</dbReference>
<sequence>MNMHLGDTRLLIEAGRERGLLRNQMAYVLATAYHETAHTMKPINEMGGDKYLRSKKYWPYIGRGYVQITWKVNYEKAGKVLGVDFVSKPDLLLKPEYAAPIIIAGMVEGWFAGDNKGRHRLDRYITLQKSDFKGARRIVNGTDKADLIAGYAREYDKALLAEGYGVDTIIEAKPNEILPEPVEEKPISKSSRFWSWIGSGGAGAAIPFVDWRVQMVLVVFVLALTAYAIFTMPQAKAKLEKLVDSI</sequence>
<proteinExistence type="predicted"/>
<evidence type="ECO:0000259" key="2">
    <source>
        <dbReference type="Pfam" id="PF00182"/>
    </source>
</evidence>
<dbReference type="GO" id="GO:0004568">
    <property type="term" value="F:chitinase activity"/>
    <property type="evidence" value="ECO:0007669"/>
    <property type="project" value="InterPro"/>
</dbReference>
<dbReference type="EMBL" id="VEWJ01000002">
    <property type="protein sequence ID" value="TPF76747.1"/>
    <property type="molecule type" value="Genomic_DNA"/>
</dbReference>
<dbReference type="Gene3D" id="1.10.530.10">
    <property type="match status" value="1"/>
</dbReference>
<gene>
    <name evidence="3" type="ORF">FHY56_04455</name>
</gene>
<accession>A0A502BSC8</accession>
<organism evidence="3 4">
    <name type="scientific">Brucella gallinifaecis</name>
    <dbReference type="NCBI Taxonomy" id="215590"/>
    <lineage>
        <taxon>Bacteria</taxon>
        <taxon>Pseudomonadati</taxon>
        <taxon>Pseudomonadota</taxon>
        <taxon>Alphaproteobacteria</taxon>
        <taxon>Hyphomicrobiales</taxon>
        <taxon>Brucellaceae</taxon>
        <taxon>Brucella/Ochrobactrum group</taxon>
        <taxon>Brucella</taxon>
    </lineage>
</organism>
<dbReference type="Proteomes" id="UP000315388">
    <property type="component" value="Unassembled WGS sequence"/>
</dbReference>
<protein>
    <recommendedName>
        <fullName evidence="2">Glycoside hydrolase family 19 catalytic domain-containing protein</fullName>
    </recommendedName>
</protein>
<evidence type="ECO:0000256" key="1">
    <source>
        <dbReference type="SAM" id="Phobius"/>
    </source>
</evidence>
<feature type="domain" description="Glycoside hydrolase family 19 catalytic" evidence="2">
    <location>
        <begin position="59"/>
        <end position="92"/>
    </location>
</feature>
<dbReference type="AlphaFoldDB" id="A0A502BSC8"/>
<keyword evidence="1" id="KW-0472">Membrane</keyword>
<evidence type="ECO:0000313" key="3">
    <source>
        <dbReference type="EMBL" id="TPF76747.1"/>
    </source>
</evidence>
<dbReference type="GO" id="GO:0016998">
    <property type="term" value="P:cell wall macromolecule catabolic process"/>
    <property type="evidence" value="ECO:0007669"/>
    <property type="project" value="InterPro"/>
</dbReference>
<dbReference type="SUPFAM" id="SSF53955">
    <property type="entry name" value="Lysozyme-like"/>
    <property type="match status" value="1"/>
</dbReference>
<keyword evidence="1" id="KW-1133">Transmembrane helix</keyword>
<feature type="transmembrane region" description="Helical" evidence="1">
    <location>
        <begin position="215"/>
        <end position="232"/>
    </location>
</feature>
<dbReference type="OrthoDB" id="3078754at2"/>
<dbReference type="InterPro" id="IPR023346">
    <property type="entry name" value="Lysozyme-like_dom_sf"/>
</dbReference>
<evidence type="ECO:0000313" key="4">
    <source>
        <dbReference type="Proteomes" id="UP000315388"/>
    </source>
</evidence>
<dbReference type="InterPro" id="IPR000726">
    <property type="entry name" value="Glyco_hydro_19_cat"/>
</dbReference>
<name>A0A502BSC8_9HYPH</name>
<comment type="caution">
    <text evidence="3">The sequence shown here is derived from an EMBL/GenBank/DDBJ whole genome shotgun (WGS) entry which is preliminary data.</text>
</comment>
<reference evidence="3 4" key="1">
    <citation type="journal article" date="2003" name="Int. J. Syst. Evol. Microbiol.">
        <title>Towards a standardized format for the description of a novel species (of an established genus): Ochrobactrum gallinifaecis sp. nov.</title>
        <authorList>
            <person name="Kampfer P."/>
            <person name="Buczolits S."/>
            <person name="Albrecht A."/>
            <person name="Busse H.J."/>
            <person name="Stackebrandt E."/>
        </authorList>
    </citation>
    <scope>NUCLEOTIDE SEQUENCE [LARGE SCALE GENOMIC DNA]</scope>
    <source>
        <strain evidence="3 4">ISO 196</strain>
    </source>
</reference>
<dbReference type="RefSeq" id="WP_140903959.1">
    <property type="nucleotide sequence ID" value="NZ_JBHTMD010000020.1"/>
</dbReference>
<keyword evidence="4" id="KW-1185">Reference proteome</keyword>
<keyword evidence="1" id="KW-0812">Transmembrane</keyword>